<dbReference type="EMBL" id="SMCQ01000002">
    <property type="protein sequence ID" value="TCW02232.1"/>
    <property type="molecule type" value="Genomic_DNA"/>
</dbReference>
<reference evidence="1 2" key="1">
    <citation type="submission" date="2019-03" db="EMBL/GenBank/DDBJ databases">
        <title>Genomic Encyclopedia of Type Strains, Phase IV (KMG-IV): sequencing the most valuable type-strain genomes for metagenomic binning, comparative biology and taxonomic classification.</title>
        <authorList>
            <person name="Goeker M."/>
        </authorList>
    </citation>
    <scope>NUCLEOTIDE SEQUENCE [LARGE SCALE GENOMIC DNA]</scope>
    <source>
        <strain evidence="1 2">DSM 29487</strain>
    </source>
</reference>
<comment type="caution">
    <text evidence="1">The sequence shown here is derived from an EMBL/GenBank/DDBJ whole genome shotgun (WGS) entry which is preliminary data.</text>
</comment>
<name>A0A4R3Z7S3_9FIRM</name>
<sequence>MNYANYKCVMVLDEDLPQGILCNTSAIMGITLGKYIASTVGENVVDQDNFLHLGIIQFPVPILKASKEKIKEIREMLYEDKYQELVVVDFSDVAQSCNDYPDFIELMKNTKHQDITYFGIAMCGAKKLVNKLTGSLPLLR</sequence>
<gene>
    <name evidence="1" type="ORF">EDD60_102197</name>
</gene>
<evidence type="ECO:0000313" key="2">
    <source>
        <dbReference type="Proteomes" id="UP000295515"/>
    </source>
</evidence>
<accession>A0A4R3Z7S3</accession>
<dbReference type="InterPro" id="IPR023476">
    <property type="entry name" value="Pep_tRNA_hydro_II_dom_sf"/>
</dbReference>
<evidence type="ECO:0000313" key="1">
    <source>
        <dbReference type="EMBL" id="TCW02232.1"/>
    </source>
</evidence>
<dbReference type="AlphaFoldDB" id="A0A4R3Z7S3"/>
<dbReference type="InterPro" id="IPR018988">
    <property type="entry name" value="DUF2000"/>
</dbReference>
<dbReference type="PIRSF" id="PIRSF033736">
    <property type="entry name" value="UCP033763"/>
    <property type="match status" value="1"/>
</dbReference>
<dbReference type="GeneID" id="98914434"/>
<dbReference type="SUPFAM" id="SSF102462">
    <property type="entry name" value="Peptidyl-tRNA hydrolase II"/>
    <property type="match status" value="1"/>
</dbReference>
<keyword evidence="2" id="KW-1185">Reference proteome</keyword>
<dbReference type="Proteomes" id="UP000295515">
    <property type="component" value="Unassembled WGS sequence"/>
</dbReference>
<dbReference type="Pfam" id="PF09391">
    <property type="entry name" value="DUF2000"/>
    <property type="match status" value="1"/>
</dbReference>
<dbReference type="InterPro" id="IPR017021">
    <property type="entry name" value="UCP033763"/>
</dbReference>
<protein>
    <submittedName>
        <fullName evidence="1">Uncharacterized protein DUF2000</fullName>
    </submittedName>
</protein>
<dbReference type="RefSeq" id="WP_066443751.1">
    <property type="nucleotide sequence ID" value="NZ_JANKBF010000003.1"/>
</dbReference>
<proteinExistence type="predicted"/>
<dbReference type="Gene3D" id="3.40.1490.10">
    <property type="entry name" value="Bit1"/>
    <property type="match status" value="1"/>
</dbReference>
<organism evidence="1 2">
    <name type="scientific">Longibaculum muris</name>
    <dbReference type="NCBI Taxonomy" id="1796628"/>
    <lineage>
        <taxon>Bacteria</taxon>
        <taxon>Bacillati</taxon>
        <taxon>Bacillota</taxon>
        <taxon>Erysipelotrichia</taxon>
        <taxon>Erysipelotrichales</taxon>
        <taxon>Coprobacillaceae</taxon>
        <taxon>Longibaculum</taxon>
    </lineage>
</organism>